<evidence type="ECO:0000313" key="4">
    <source>
        <dbReference type="Proteomes" id="UP000095284"/>
    </source>
</evidence>
<feature type="transmembrane region" description="Helical" evidence="1">
    <location>
        <begin position="156"/>
        <end position="176"/>
    </location>
</feature>
<sequence>MRTRFDVGNMAENLRKPPIYDQVPIADPLLTEPVYRKCESIQRAVPANEPTVIRFRGLDYQYPSIICGVPALIWIRVFAILNVAITVPGVGLEMSPFVAGSVLLSFISSAYFLIVTMFKKSLIRFENHAFLNFACLILAVPLIVEEVATTRTGTSIIVSAVHFLGYCFVSHASCYLETGYWRLSRRVPLRQLTEAPIDRSFFFWHELESNKSNEERDETKKILGYVCTVLALLLVFANFAVIPVQFHGEDSATRMFLFWYMIGILCIYEWKAFIGHKKEGFIYLMLFACTLNLILAASIIFLNLASKRYLYPFRFPEVFFISLISAIISGALAALHIKFYKLLTEPAELLNRSVSSPFKNNPLLAKV</sequence>
<gene>
    <name evidence="2" type="ORF">BXYJ_LOCUS7845</name>
</gene>
<evidence type="ECO:0000313" key="6">
    <source>
        <dbReference type="WBParaSite" id="BXY_1187500.1"/>
    </source>
</evidence>
<feature type="transmembrane region" description="Helical" evidence="1">
    <location>
        <begin position="318"/>
        <end position="337"/>
    </location>
</feature>
<keyword evidence="1" id="KW-1133">Transmembrane helix</keyword>
<dbReference type="Proteomes" id="UP000582659">
    <property type="component" value="Unassembled WGS sequence"/>
</dbReference>
<feature type="transmembrane region" description="Helical" evidence="1">
    <location>
        <begin position="222"/>
        <end position="246"/>
    </location>
</feature>
<proteinExistence type="predicted"/>
<feature type="transmembrane region" description="Helical" evidence="1">
    <location>
        <begin position="125"/>
        <end position="144"/>
    </location>
</feature>
<evidence type="ECO:0000313" key="5">
    <source>
        <dbReference type="Proteomes" id="UP000659654"/>
    </source>
</evidence>
<evidence type="ECO:0000313" key="3">
    <source>
        <dbReference type="EMBL" id="CAG9111832.1"/>
    </source>
</evidence>
<dbReference type="EMBL" id="CAJFDI010000003">
    <property type="protein sequence ID" value="CAD5223170.1"/>
    <property type="molecule type" value="Genomic_DNA"/>
</dbReference>
<feature type="transmembrane region" description="Helical" evidence="1">
    <location>
        <begin position="97"/>
        <end position="118"/>
    </location>
</feature>
<feature type="transmembrane region" description="Helical" evidence="1">
    <location>
        <begin position="252"/>
        <end position="270"/>
    </location>
</feature>
<organism evidence="4 6">
    <name type="scientific">Bursaphelenchus xylophilus</name>
    <name type="common">Pinewood nematode worm</name>
    <name type="synonym">Aphelenchoides xylophilus</name>
    <dbReference type="NCBI Taxonomy" id="6326"/>
    <lineage>
        <taxon>Eukaryota</taxon>
        <taxon>Metazoa</taxon>
        <taxon>Ecdysozoa</taxon>
        <taxon>Nematoda</taxon>
        <taxon>Chromadorea</taxon>
        <taxon>Rhabditida</taxon>
        <taxon>Tylenchina</taxon>
        <taxon>Tylenchomorpha</taxon>
        <taxon>Aphelenchoidea</taxon>
        <taxon>Aphelenchoididae</taxon>
        <taxon>Bursaphelenchus</taxon>
    </lineage>
</organism>
<dbReference type="OrthoDB" id="10683061at2759"/>
<accession>A0A1I7SFR2</accession>
<name>A0A1I7SFR2_BURXY</name>
<dbReference type="Proteomes" id="UP000095284">
    <property type="component" value="Unplaced"/>
</dbReference>
<keyword evidence="1" id="KW-0472">Membrane</keyword>
<dbReference type="AlphaFoldDB" id="A0A1I7SFR2"/>
<feature type="transmembrane region" description="Helical" evidence="1">
    <location>
        <begin position="64"/>
        <end position="85"/>
    </location>
</feature>
<feature type="transmembrane region" description="Helical" evidence="1">
    <location>
        <begin position="282"/>
        <end position="306"/>
    </location>
</feature>
<dbReference type="WBParaSite" id="BXY_1187500.1">
    <property type="protein sequence ID" value="BXY_1187500.1"/>
    <property type="gene ID" value="BXY_1187500"/>
</dbReference>
<keyword evidence="1" id="KW-0812">Transmembrane</keyword>
<dbReference type="Proteomes" id="UP000659654">
    <property type="component" value="Unassembled WGS sequence"/>
</dbReference>
<reference evidence="3" key="2">
    <citation type="submission" date="2020-08" db="EMBL/GenBank/DDBJ databases">
        <authorList>
            <person name="Kikuchi T."/>
        </authorList>
    </citation>
    <scope>NUCLEOTIDE SEQUENCE</scope>
    <source>
        <strain evidence="2">Ka4C1</strain>
    </source>
</reference>
<dbReference type="EMBL" id="CAJFCV020000003">
    <property type="protein sequence ID" value="CAG9111832.1"/>
    <property type="molecule type" value="Genomic_DNA"/>
</dbReference>
<reference evidence="6" key="1">
    <citation type="submission" date="2016-11" db="UniProtKB">
        <authorList>
            <consortium name="WormBaseParasite"/>
        </authorList>
    </citation>
    <scope>IDENTIFICATION</scope>
</reference>
<evidence type="ECO:0000313" key="2">
    <source>
        <dbReference type="EMBL" id="CAD5223170.1"/>
    </source>
</evidence>
<evidence type="ECO:0000256" key="1">
    <source>
        <dbReference type="SAM" id="Phobius"/>
    </source>
</evidence>
<keyword evidence="5" id="KW-1185">Reference proteome</keyword>
<protein>
    <submittedName>
        <fullName evidence="2">(pine wood nematode) hypothetical protein</fullName>
    </submittedName>
</protein>